<keyword evidence="7" id="KW-1185">Reference proteome</keyword>
<dbReference type="InterPro" id="IPR005119">
    <property type="entry name" value="LysR_subst-bd"/>
</dbReference>
<keyword evidence="3" id="KW-0238">DNA-binding</keyword>
<gene>
    <name evidence="6" type="ORF">ABT57_02205</name>
</gene>
<proteinExistence type="inferred from homology"/>
<feature type="domain" description="HTH lysR-type" evidence="5">
    <location>
        <begin position="1"/>
        <end position="58"/>
    </location>
</feature>
<dbReference type="PATRIC" id="fig|320778.3.peg.467"/>
<organism evidence="6 7">
    <name type="scientific">Photobacterium ganghwense</name>
    <dbReference type="NCBI Taxonomy" id="320778"/>
    <lineage>
        <taxon>Bacteria</taxon>
        <taxon>Pseudomonadati</taxon>
        <taxon>Pseudomonadota</taxon>
        <taxon>Gammaproteobacteria</taxon>
        <taxon>Vibrionales</taxon>
        <taxon>Vibrionaceae</taxon>
        <taxon>Photobacterium</taxon>
    </lineage>
</organism>
<dbReference type="PANTHER" id="PTHR30537:SF68">
    <property type="entry name" value="TRANSCRIPTIONAL REGULATOR-RELATED"/>
    <property type="match status" value="1"/>
</dbReference>
<dbReference type="InterPro" id="IPR036390">
    <property type="entry name" value="WH_DNA-bd_sf"/>
</dbReference>
<keyword evidence="2" id="KW-0805">Transcription regulation</keyword>
<dbReference type="Gene3D" id="3.40.190.10">
    <property type="entry name" value="Periplasmic binding protein-like II"/>
    <property type="match status" value="2"/>
</dbReference>
<keyword evidence="4" id="KW-0804">Transcription</keyword>
<dbReference type="CDD" id="cd08422">
    <property type="entry name" value="PBP2_CrgA_like"/>
    <property type="match status" value="1"/>
</dbReference>
<dbReference type="InterPro" id="IPR000847">
    <property type="entry name" value="LysR_HTH_N"/>
</dbReference>
<dbReference type="EMBL" id="LDOU01000002">
    <property type="protein sequence ID" value="KLV11565.1"/>
    <property type="molecule type" value="Genomic_DNA"/>
</dbReference>
<dbReference type="GO" id="GO:0003700">
    <property type="term" value="F:DNA-binding transcription factor activity"/>
    <property type="evidence" value="ECO:0007669"/>
    <property type="project" value="InterPro"/>
</dbReference>
<dbReference type="InterPro" id="IPR036388">
    <property type="entry name" value="WH-like_DNA-bd_sf"/>
</dbReference>
<evidence type="ECO:0000256" key="3">
    <source>
        <dbReference type="ARBA" id="ARBA00023125"/>
    </source>
</evidence>
<comment type="similarity">
    <text evidence="1">Belongs to the LysR transcriptional regulatory family.</text>
</comment>
<dbReference type="Pfam" id="PF03466">
    <property type="entry name" value="LysR_substrate"/>
    <property type="match status" value="1"/>
</dbReference>
<sequence>MKTEDIKLFHQIVDAGSLIRAAEIFDLPKSNLSRRVKSLEEELSVQLFHRHNRSMQLTEAGKKFYDRTKSILIELEQSIQEITAPVYEVSGHLRVQLLPLPGLMEVGRTIFRFMDMYPKVSVEVISSSEESNLIENHIDVALRIGQKLEDSSLIARPFKSASFGYYATPEYIARHGHPTSPQELPSHNFILFRYPNGNLVNRMPIGNGKEIEVGGDLIMNSIPLIVEACLQGRGIILIPEQLADYYVERGMLVRLLEDVEPWMSYGWLVYPSRKHQSLAVRTFIDFLLSEAEFSPTCPAVEADIRGMPI</sequence>
<dbReference type="Gene3D" id="1.10.10.10">
    <property type="entry name" value="Winged helix-like DNA-binding domain superfamily/Winged helix DNA-binding domain"/>
    <property type="match status" value="1"/>
</dbReference>
<evidence type="ECO:0000259" key="5">
    <source>
        <dbReference type="PROSITE" id="PS50931"/>
    </source>
</evidence>
<dbReference type="RefSeq" id="WP_047883524.1">
    <property type="nucleotide sequence ID" value="NZ_CP071325.1"/>
</dbReference>
<evidence type="ECO:0000313" key="7">
    <source>
        <dbReference type="Proteomes" id="UP000035909"/>
    </source>
</evidence>
<evidence type="ECO:0000256" key="4">
    <source>
        <dbReference type="ARBA" id="ARBA00023163"/>
    </source>
</evidence>
<dbReference type="FunFam" id="1.10.10.10:FF:000001">
    <property type="entry name" value="LysR family transcriptional regulator"/>
    <property type="match status" value="1"/>
</dbReference>
<dbReference type="Pfam" id="PF00126">
    <property type="entry name" value="HTH_1"/>
    <property type="match status" value="1"/>
</dbReference>
<reference evidence="6 7" key="1">
    <citation type="submission" date="2015-05" db="EMBL/GenBank/DDBJ databases">
        <title>Photobacterium galathea sp. nov.</title>
        <authorList>
            <person name="Machado H."/>
            <person name="Gram L."/>
        </authorList>
    </citation>
    <scope>NUCLEOTIDE SEQUENCE [LARGE SCALE GENOMIC DNA]</scope>
    <source>
        <strain evidence="6 7">DSM 22954</strain>
    </source>
</reference>
<dbReference type="GO" id="GO:0006351">
    <property type="term" value="P:DNA-templated transcription"/>
    <property type="evidence" value="ECO:0007669"/>
    <property type="project" value="TreeGrafter"/>
</dbReference>
<name>A0A0J1HIX9_9GAMM</name>
<evidence type="ECO:0000313" key="6">
    <source>
        <dbReference type="EMBL" id="KLV11565.1"/>
    </source>
</evidence>
<evidence type="ECO:0000256" key="1">
    <source>
        <dbReference type="ARBA" id="ARBA00009437"/>
    </source>
</evidence>
<dbReference type="SUPFAM" id="SSF46785">
    <property type="entry name" value="Winged helix' DNA-binding domain"/>
    <property type="match status" value="1"/>
</dbReference>
<evidence type="ECO:0000256" key="2">
    <source>
        <dbReference type="ARBA" id="ARBA00023015"/>
    </source>
</evidence>
<dbReference type="InterPro" id="IPR058163">
    <property type="entry name" value="LysR-type_TF_proteobact-type"/>
</dbReference>
<comment type="caution">
    <text evidence="6">The sequence shown here is derived from an EMBL/GenBank/DDBJ whole genome shotgun (WGS) entry which is preliminary data.</text>
</comment>
<dbReference type="GO" id="GO:0043565">
    <property type="term" value="F:sequence-specific DNA binding"/>
    <property type="evidence" value="ECO:0007669"/>
    <property type="project" value="TreeGrafter"/>
</dbReference>
<dbReference type="SUPFAM" id="SSF53850">
    <property type="entry name" value="Periplasmic binding protein-like II"/>
    <property type="match status" value="1"/>
</dbReference>
<accession>A0A0J1HIX9</accession>
<dbReference type="OrthoDB" id="9786526at2"/>
<dbReference type="PROSITE" id="PS50931">
    <property type="entry name" value="HTH_LYSR"/>
    <property type="match status" value="1"/>
</dbReference>
<dbReference type="Proteomes" id="UP000035909">
    <property type="component" value="Unassembled WGS sequence"/>
</dbReference>
<protein>
    <submittedName>
        <fullName evidence="6">LysR family transcriptional regulator</fullName>
    </submittedName>
</protein>
<dbReference type="STRING" id="320778.ABT57_02205"/>
<dbReference type="AlphaFoldDB" id="A0A0J1HIX9"/>
<dbReference type="PANTHER" id="PTHR30537">
    <property type="entry name" value="HTH-TYPE TRANSCRIPTIONAL REGULATOR"/>
    <property type="match status" value="1"/>
</dbReference>